<evidence type="ECO:0000313" key="1">
    <source>
        <dbReference type="EMBL" id="SPC34078.1"/>
    </source>
</evidence>
<evidence type="ECO:0000313" key="2">
    <source>
        <dbReference type="Proteomes" id="UP000236248"/>
    </source>
</evidence>
<reference evidence="2" key="1">
    <citation type="submission" date="2018-01" db="EMBL/GenBank/DDBJ databases">
        <authorList>
            <person name="Kerou L M."/>
        </authorList>
    </citation>
    <scope>NUCLEOTIDE SEQUENCE [LARGE SCALE GENOMIC DNA]</scope>
    <source>
        <strain evidence="2">SCU2</strain>
    </source>
</reference>
<dbReference type="EMBL" id="LT981265">
    <property type="protein sequence ID" value="SPC34078.1"/>
    <property type="molecule type" value="Genomic_DNA"/>
</dbReference>
<gene>
    <name evidence="1" type="ORF">NCAV_0901</name>
</gene>
<organism evidence="1 2">
    <name type="scientific">Candidatus Nitrosocaldus cavascurensis</name>
    <dbReference type="NCBI Taxonomy" id="2058097"/>
    <lineage>
        <taxon>Archaea</taxon>
        <taxon>Nitrososphaerota</taxon>
        <taxon>Nitrososphaeria</taxon>
        <taxon>Candidatus Nitrosocaldales</taxon>
        <taxon>Candidatus Nitrosocaldaceae</taxon>
        <taxon>Candidatus Nitrosocaldus</taxon>
    </lineage>
</organism>
<dbReference type="KEGG" id="ncv:NCAV_0901"/>
<keyword evidence="2" id="KW-1185">Reference proteome</keyword>
<proteinExistence type="predicted"/>
<sequence length="57" mass="6892">MLHLVNVTALRDGFGILKSRLRQFYNRFPYNASIKSIQVFMEAFMLFYNFIRVKWLS</sequence>
<name>A0A2K5AQZ9_9ARCH</name>
<accession>A0A2K5AQZ9</accession>
<protein>
    <submittedName>
        <fullName evidence="1">Uncharacterized protein</fullName>
    </submittedName>
</protein>
<dbReference type="Proteomes" id="UP000236248">
    <property type="component" value="Chromosome NCAV"/>
</dbReference>
<dbReference type="AlphaFoldDB" id="A0A2K5AQZ9"/>